<dbReference type="EMBL" id="PNIQ01000121">
    <property type="protein sequence ID" value="PMP86075.1"/>
    <property type="molecule type" value="Genomic_DNA"/>
</dbReference>
<dbReference type="Proteomes" id="UP000243376">
    <property type="component" value="Unassembled WGS sequence"/>
</dbReference>
<proteinExistence type="predicted"/>
<dbReference type="AlphaFoldDB" id="A0A2J6XDY3"/>
<name>A0A2J6XDY3_9CHLR</name>
<comment type="caution">
    <text evidence="2">The sequence shown here is derived from an EMBL/GenBank/DDBJ whole genome shotgun (WGS) entry which is preliminary data.</text>
</comment>
<evidence type="ECO:0000313" key="3">
    <source>
        <dbReference type="Proteomes" id="UP000243376"/>
    </source>
</evidence>
<gene>
    <name evidence="2" type="ORF">C0184_01680</name>
</gene>
<feature type="compositionally biased region" description="Low complexity" evidence="1">
    <location>
        <begin position="91"/>
        <end position="102"/>
    </location>
</feature>
<accession>A0A2J6XDY3</accession>
<evidence type="ECO:0000256" key="1">
    <source>
        <dbReference type="SAM" id="MobiDB-lite"/>
    </source>
</evidence>
<evidence type="ECO:0000313" key="2">
    <source>
        <dbReference type="EMBL" id="PMP86075.1"/>
    </source>
</evidence>
<sequence length="142" mass="15147">MTHNLTPLQRLAVEAIQEDERLTTGLDDERAAVLLRWATAQAADLTRTAADEAAAEAVAQAVRQAVRMAARADGTIATAERALAGLLPTNPSHRAAPSSSPPTLGSGIDQPTSLPSAQPSTHAYQRRWLETLPLTLLSHIKR</sequence>
<protein>
    <submittedName>
        <fullName evidence="2">Uncharacterized protein</fullName>
    </submittedName>
</protein>
<feature type="region of interest" description="Disordered" evidence="1">
    <location>
        <begin position="87"/>
        <end position="122"/>
    </location>
</feature>
<organism evidence="2 3">
    <name type="scientific">Chloroflexus aggregans</name>
    <dbReference type="NCBI Taxonomy" id="152260"/>
    <lineage>
        <taxon>Bacteria</taxon>
        <taxon>Bacillati</taxon>
        <taxon>Chloroflexota</taxon>
        <taxon>Chloroflexia</taxon>
        <taxon>Chloroflexales</taxon>
        <taxon>Chloroflexineae</taxon>
        <taxon>Chloroflexaceae</taxon>
        <taxon>Chloroflexus</taxon>
    </lineage>
</organism>
<reference evidence="2 3" key="1">
    <citation type="submission" date="2018-01" db="EMBL/GenBank/DDBJ databases">
        <title>Metagenomic assembled genomes from two thermal pools in the Uzon Caldera, Kamchatka, Russia.</title>
        <authorList>
            <person name="Wilkins L."/>
            <person name="Ettinger C."/>
        </authorList>
    </citation>
    <scope>NUCLEOTIDE SEQUENCE [LARGE SCALE GENOMIC DNA]</scope>
    <source>
        <strain evidence="2">ZAV-02</strain>
    </source>
</reference>
<feature type="compositionally biased region" description="Polar residues" evidence="1">
    <location>
        <begin position="109"/>
        <end position="122"/>
    </location>
</feature>